<proteinExistence type="predicted"/>
<dbReference type="InterPro" id="IPR035992">
    <property type="entry name" value="Ricin_B-like_lectins"/>
</dbReference>
<dbReference type="SUPFAM" id="SSF50370">
    <property type="entry name" value="Ricin B-like lectins"/>
    <property type="match status" value="1"/>
</dbReference>
<dbReference type="KEGG" id="phe:Phep_3411"/>
<reference evidence="2 3" key="1">
    <citation type="journal article" date="2009" name="Stand. Genomic Sci.">
        <title>Complete genome sequence of Pedobacter heparinus type strain (HIM 762-3).</title>
        <authorList>
            <person name="Han C."/>
            <person name="Spring S."/>
            <person name="Lapidus A."/>
            <person name="Del Rio T.G."/>
            <person name="Tice H."/>
            <person name="Copeland A."/>
            <person name="Cheng J.F."/>
            <person name="Lucas S."/>
            <person name="Chen F."/>
            <person name="Nolan M."/>
            <person name="Bruce D."/>
            <person name="Goodwin L."/>
            <person name="Pitluck S."/>
            <person name="Ivanova N."/>
            <person name="Mavromatis K."/>
            <person name="Mikhailova N."/>
            <person name="Pati A."/>
            <person name="Chen A."/>
            <person name="Palaniappan K."/>
            <person name="Land M."/>
            <person name="Hauser L."/>
            <person name="Chang Y.J."/>
            <person name="Jeffries C.C."/>
            <person name="Saunders E."/>
            <person name="Chertkov O."/>
            <person name="Brettin T."/>
            <person name="Goker M."/>
            <person name="Rohde M."/>
            <person name="Bristow J."/>
            <person name="Eisen J.A."/>
            <person name="Markowitz V."/>
            <person name="Hugenholtz P."/>
            <person name="Kyrpides N.C."/>
            <person name="Klenk H.P."/>
            <person name="Detter J.C."/>
        </authorList>
    </citation>
    <scope>NUCLEOTIDE SEQUENCE [LARGE SCALE GENOMIC DNA]</scope>
    <source>
        <strain evidence="3">ATCC 13125 / DSM 2366 / CIP 104194 / JCM 7457 / NBRC 12017 / NCIMB 9290 / NRRL B-14731 / HIM 762-3</strain>
    </source>
</reference>
<evidence type="ECO:0000313" key="2">
    <source>
        <dbReference type="EMBL" id="ACU05605.1"/>
    </source>
</evidence>
<keyword evidence="3" id="KW-1185">Reference proteome</keyword>
<organism evidence="2 3">
    <name type="scientific">Pedobacter heparinus (strain ATCC 13125 / DSM 2366 / CIP 104194 / JCM 7457 / NBRC 12017 / NCIMB 9290 / NRRL B-14731 / HIM 762-3)</name>
    <dbReference type="NCBI Taxonomy" id="485917"/>
    <lineage>
        <taxon>Bacteria</taxon>
        <taxon>Pseudomonadati</taxon>
        <taxon>Bacteroidota</taxon>
        <taxon>Sphingobacteriia</taxon>
        <taxon>Sphingobacteriales</taxon>
        <taxon>Sphingobacteriaceae</taxon>
        <taxon>Pedobacter</taxon>
    </lineage>
</organism>
<sequence>MKTIQLFTLALSIFTLSACAQLQQATQGGSATANAIDNSIPLPTGVYFIVNTEGKALTPLNPSIAENVFLRPFTKSGTQKWQVTARKTTKGTTYTISLDGSDNLYLQPYTVKDHTPVIGGRSNAGISYKIIAAQRPKCWYIKSNFYNGDALRSFVFSPNTPTEIRFEAAENTDKFLWKFIRADN</sequence>
<dbReference type="STRING" id="485917.Phep_3411"/>
<protein>
    <recommendedName>
        <fullName evidence="4">Ricin B lectin</fullName>
    </recommendedName>
</protein>
<feature type="signal peptide" evidence="1">
    <location>
        <begin position="1"/>
        <end position="20"/>
    </location>
</feature>
<dbReference type="Proteomes" id="UP000000852">
    <property type="component" value="Chromosome"/>
</dbReference>
<evidence type="ECO:0000313" key="3">
    <source>
        <dbReference type="Proteomes" id="UP000000852"/>
    </source>
</evidence>
<feature type="chain" id="PRO_5002973187" description="Ricin B lectin" evidence="1">
    <location>
        <begin position="21"/>
        <end position="184"/>
    </location>
</feature>
<dbReference type="Gene3D" id="2.80.10.50">
    <property type="match status" value="1"/>
</dbReference>
<dbReference type="AlphaFoldDB" id="C6XSP2"/>
<evidence type="ECO:0000256" key="1">
    <source>
        <dbReference type="SAM" id="SignalP"/>
    </source>
</evidence>
<dbReference type="HOGENOM" id="CLU_1466900_0_0_10"/>
<gene>
    <name evidence="2" type="ordered locus">Phep_3411</name>
</gene>
<dbReference type="OrthoDB" id="679321at2"/>
<dbReference type="EMBL" id="CP001681">
    <property type="protein sequence ID" value="ACU05605.1"/>
    <property type="molecule type" value="Genomic_DNA"/>
</dbReference>
<keyword evidence="1" id="KW-0732">Signal</keyword>
<dbReference type="eggNOG" id="ENOG502ZDEB">
    <property type="taxonomic scope" value="Bacteria"/>
</dbReference>
<dbReference type="RefSeq" id="WP_015809214.1">
    <property type="nucleotide sequence ID" value="NC_013061.1"/>
</dbReference>
<accession>C6XSP2</accession>
<dbReference type="PROSITE" id="PS51257">
    <property type="entry name" value="PROKAR_LIPOPROTEIN"/>
    <property type="match status" value="1"/>
</dbReference>
<evidence type="ECO:0008006" key="4">
    <source>
        <dbReference type="Google" id="ProtNLM"/>
    </source>
</evidence>
<name>C6XSP2_PEDHD</name>